<sequence>MQRDTIPSRPVYHNGVPLPNASCGVELYGYCVSDVWMQQYAEANNIKWKRYHAPQKGMLDTEARDLAVINHIRNAVVQQLDRPLDDWQDVLSTHFVTEIPDYVKVLDSYGPKKTDVHRLSWTIIYIGSNENEECIDRALEAEHMIKALQSVLKCGHQAPEWIPEGELLRNQDNIPEWSPRSM</sequence>
<keyword evidence="2" id="KW-1185">Reference proteome</keyword>
<accession>A0ABP1DD23</accession>
<organism evidence="1 2">
    <name type="scientific">Somion occarium</name>
    <dbReference type="NCBI Taxonomy" id="3059160"/>
    <lineage>
        <taxon>Eukaryota</taxon>
        <taxon>Fungi</taxon>
        <taxon>Dikarya</taxon>
        <taxon>Basidiomycota</taxon>
        <taxon>Agaricomycotina</taxon>
        <taxon>Agaricomycetes</taxon>
        <taxon>Polyporales</taxon>
        <taxon>Cerrenaceae</taxon>
        <taxon>Somion</taxon>
    </lineage>
</organism>
<evidence type="ECO:0000313" key="1">
    <source>
        <dbReference type="EMBL" id="CAL1705730.1"/>
    </source>
</evidence>
<dbReference type="Proteomes" id="UP001497453">
    <property type="component" value="Chromosome 3"/>
</dbReference>
<dbReference type="EMBL" id="OZ037946">
    <property type="protein sequence ID" value="CAL1705730.1"/>
    <property type="molecule type" value="Genomic_DNA"/>
</dbReference>
<proteinExistence type="predicted"/>
<evidence type="ECO:0000313" key="2">
    <source>
        <dbReference type="Proteomes" id="UP001497453"/>
    </source>
</evidence>
<name>A0ABP1DD23_9APHY</name>
<reference evidence="2" key="1">
    <citation type="submission" date="2024-04" db="EMBL/GenBank/DDBJ databases">
        <authorList>
            <person name="Shaw F."/>
            <person name="Minotto A."/>
        </authorList>
    </citation>
    <scope>NUCLEOTIDE SEQUENCE [LARGE SCALE GENOMIC DNA]</scope>
</reference>
<protein>
    <submittedName>
        <fullName evidence="1">Uncharacterized protein</fullName>
    </submittedName>
</protein>
<gene>
    <name evidence="1" type="ORF">GFSPODELE1_LOCUS5553</name>
</gene>